<evidence type="ECO:0000313" key="3">
    <source>
        <dbReference type="Proteomes" id="UP001321492"/>
    </source>
</evidence>
<protein>
    <submittedName>
        <fullName evidence="2">DegT/DnrJ/EryC1/StrS family aminotransferase</fullName>
        <ecNumber evidence="2">2.6.1.-</ecNumber>
    </submittedName>
</protein>
<dbReference type="PIRSF" id="PIRSF000390">
    <property type="entry name" value="PLP_StrS"/>
    <property type="match status" value="1"/>
</dbReference>
<reference evidence="2 3" key="1">
    <citation type="submission" date="2023-05" db="EMBL/GenBank/DDBJ databases">
        <title>Chelatococcus sp. nov., a moderately thermophilic bacterium isolated from hot spring microbial mat.</title>
        <authorList>
            <person name="Hu C.-J."/>
            <person name="Li W.-J."/>
        </authorList>
    </citation>
    <scope>NUCLEOTIDE SEQUENCE [LARGE SCALE GENOMIC DNA]</scope>
    <source>
        <strain evidence="2 3">SYSU G07232</strain>
    </source>
</reference>
<dbReference type="CDD" id="cd00616">
    <property type="entry name" value="AHBA_syn"/>
    <property type="match status" value="1"/>
</dbReference>
<dbReference type="Gene3D" id="3.40.640.10">
    <property type="entry name" value="Type I PLP-dependent aspartate aminotransferase-like (Major domain)"/>
    <property type="match status" value="1"/>
</dbReference>
<dbReference type="PANTHER" id="PTHR30244">
    <property type="entry name" value="TRANSAMINASE"/>
    <property type="match status" value="1"/>
</dbReference>
<name>A0ABT7ANW1_9HYPH</name>
<dbReference type="InterPro" id="IPR015421">
    <property type="entry name" value="PyrdxlP-dep_Trfase_major"/>
</dbReference>
<dbReference type="Pfam" id="PF01041">
    <property type="entry name" value="DegT_DnrJ_EryC1"/>
    <property type="match status" value="1"/>
</dbReference>
<dbReference type="SUPFAM" id="SSF53383">
    <property type="entry name" value="PLP-dependent transferases"/>
    <property type="match status" value="1"/>
</dbReference>
<dbReference type="EC" id="2.6.1.-" evidence="2"/>
<keyword evidence="3" id="KW-1185">Reference proteome</keyword>
<dbReference type="InterPro" id="IPR015424">
    <property type="entry name" value="PyrdxlP-dep_Trfase"/>
</dbReference>
<dbReference type="InterPro" id="IPR015422">
    <property type="entry name" value="PyrdxlP-dep_Trfase_small"/>
</dbReference>
<keyword evidence="2" id="KW-0032">Aminotransferase</keyword>
<organism evidence="2 3">
    <name type="scientific">Chelatococcus albus</name>
    <dbReference type="NCBI Taxonomy" id="3047466"/>
    <lineage>
        <taxon>Bacteria</taxon>
        <taxon>Pseudomonadati</taxon>
        <taxon>Pseudomonadota</taxon>
        <taxon>Alphaproteobacteria</taxon>
        <taxon>Hyphomicrobiales</taxon>
        <taxon>Chelatococcaceae</taxon>
        <taxon>Chelatococcus</taxon>
    </lineage>
</organism>
<evidence type="ECO:0000313" key="2">
    <source>
        <dbReference type="EMBL" id="MDJ1160256.1"/>
    </source>
</evidence>
<dbReference type="GO" id="GO:0008483">
    <property type="term" value="F:transaminase activity"/>
    <property type="evidence" value="ECO:0007669"/>
    <property type="project" value="UniProtKB-KW"/>
</dbReference>
<dbReference type="EMBL" id="JASJEV010000024">
    <property type="protein sequence ID" value="MDJ1160256.1"/>
    <property type="molecule type" value="Genomic_DNA"/>
</dbReference>
<dbReference type="Proteomes" id="UP001321492">
    <property type="component" value="Unassembled WGS sequence"/>
</dbReference>
<dbReference type="RefSeq" id="WP_283742254.1">
    <property type="nucleotide sequence ID" value="NZ_JASJEV010000024.1"/>
</dbReference>
<keyword evidence="2" id="KW-0808">Transferase</keyword>
<dbReference type="PANTHER" id="PTHR30244:SF42">
    <property type="entry name" value="UDP-2-ACETAMIDO-2-DEOXY-3-OXO-D-GLUCURONATE AMINOTRANSFERASE"/>
    <property type="match status" value="1"/>
</dbReference>
<evidence type="ECO:0000256" key="1">
    <source>
        <dbReference type="RuleBase" id="RU004508"/>
    </source>
</evidence>
<accession>A0ABT7ANW1</accession>
<gene>
    <name evidence="2" type="ORF">QNA08_18750</name>
</gene>
<sequence>MTSEPIAFIDLAAQRRRLGKSVDEAILRVVDHGGYIMGPEVKQVEADLAAFCGAEHVVSCANGTDALALVLMAKGVKPGDAVFCPSFTFAATAEVVAWVGATPVFVDVLPDTFNLDPASLEAAIKGAKDKGLTPKVVVPVDLFGQPADYDAIEPIAAREGMWVMCDAAQSFGATYKGRKVGTIGLATTTSFFPAKPLGCYGDGGAVFTNDAELAAVMRSLRVHGQGSDKYDNVRIGMNGRLDTVQAAVLIEKLKVFADEIEKRDRIARRYNERLGAHALVPHVPEGLTSVWAQYTLRLQGIDRGAFAAALKAEGVPTAIYYPKPLHQQTAYKAFPIAGNGLPVAERLAAEVISLPMHPYLTEEVQDRIIASVEKALAGGTRVAAE</sequence>
<comment type="caution">
    <text evidence="2">The sequence shown here is derived from an EMBL/GenBank/DDBJ whole genome shotgun (WGS) entry which is preliminary data.</text>
</comment>
<dbReference type="Gene3D" id="3.90.1150.10">
    <property type="entry name" value="Aspartate Aminotransferase, domain 1"/>
    <property type="match status" value="1"/>
</dbReference>
<dbReference type="InterPro" id="IPR000653">
    <property type="entry name" value="DegT/StrS_aminotransferase"/>
</dbReference>
<comment type="similarity">
    <text evidence="1">Belongs to the DegT/DnrJ/EryC1 family.</text>
</comment>
<keyword evidence="1" id="KW-0663">Pyridoxal phosphate</keyword>
<proteinExistence type="inferred from homology"/>